<evidence type="ECO:0000313" key="2">
    <source>
        <dbReference type="Proteomes" id="UP000184016"/>
    </source>
</evidence>
<dbReference type="Proteomes" id="UP000184016">
    <property type="component" value="Unassembled WGS sequence"/>
</dbReference>
<accession>A0A1M6Y343</accession>
<proteinExistence type="predicted"/>
<sequence>RSKALAELESRWYTGEAIVRELRRWKAVRATFLDKEFVSVTKAKDSVKAILTSLGIPTPNKTLSVTKAQHMTSAE</sequence>
<evidence type="ECO:0000313" key="1">
    <source>
        <dbReference type="EMBL" id="SHL12632.1"/>
    </source>
</evidence>
<dbReference type="AlphaFoldDB" id="A0A1M6Y343"/>
<dbReference type="EMBL" id="FRAF01000041">
    <property type="protein sequence ID" value="SHL12632.1"/>
    <property type="molecule type" value="Genomic_DNA"/>
</dbReference>
<gene>
    <name evidence="1" type="ORF">SAMN05443507_14110</name>
</gene>
<feature type="non-terminal residue" evidence="1">
    <location>
        <position position="1"/>
    </location>
</feature>
<keyword evidence="2" id="KW-1185">Reference proteome</keyword>
<reference evidence="2" key="1">
    <citation type="submission" date="2016-11" db="EMBL/GenBank/DDBJ databases">
        <authorList>
            <person name="Varghese N."/>
            <person name="Submissions S."/>
        </authorList>
    </citation>
    <scope>NUCLEOTIDE SEQUENCE [LARGE SCALE GENOMIC DNA]</scope>
    <source>
        <strain evidence="2">USBA-503</strain>
    </source>
</reference>
<name>A0A1M6Y343_9BACL</name>
<organism evidence="1 2">
    <name type="scientific">Alicyclobacillus tolerans</name>
    <dbReference type="NCBI Taxonomy" id="90970"/>
    <lineage>
        <taxon>Bacteria</taxon>
        <taxon>Bacillati</taxon>
        <taxon>Bacillota</taxon>
        <taxon>Bacilli</taxon>
        <taxon>Bacillales</taxon>
        <taxon>Alicyclobacillaceae</taxon>
        <taxon>Alicyclobacillus</taxon>
    </lineage>
</organism>
<protein>
    <submittedName>
        <fullName evidence="1">Uncharacterized protein</fullName>
    </submittedName>
</protein>